<gene>
    <name evidence="1" type="ORF">DPEC_G00310250</name>
</gene>
<protein>
    <submittedName>
        <fullName evidence="1">Uncharacterized protein</fullName>
    </submittedName>
</protein>
<evidence type="ECO:0000313" key="2">
    <source>
        <dbReference type="Proteomes" id="UP001157502"/>
    </source>
</evidence>
<comment type="caution">
    <text evidence="1">The sequence shown here is derived from an EMBL/GenBank/DDBJ whole genome shotgun (WGS) entry which is preliminary data.</text>
</comment>
<reference evidence="1" key="1">
    <citation type="submission" date="2021-05" db="EMBL/GenBank/DDBJ databases">
        <authorList>
            <person name="Pan Q."/>
            <person name="Jouanno E."/>
            <person name="Zahm M."/>
            <person name="Klopp C."/>
            <person name="Cabau C."/>
            <person name="Louis A."/>
            <person name="Berthelot C."/>
            <person name="Parey E."/>
            <person name="Roest Crollius H."/>
            <person name="Montfort J."/>
            <person name="Robinson-Rechavi M."/>
            <person name="Bouchez O."/>
            <person name="Lampietro C."/>
            <person name="Lopez Roques C."/>
            <person name="Donnadieu C."/>
            <person name="Postlethwait J."/>
            <person name="Bobe J."/>
            <person name="Dillon D."/>
            <person name="Chandos A."/>
            <person name="von Hippel F."/>
            <person name="Guiguen Y."/>
        </authorList>
    </citation>
    <scope>NUCLEOTIDE SEQUENCE</scope>
    <source>
        <strain evidence="1">YG-Jan2019</strain>
    </source>
</reference>
<name>A0ACC2FF66_DALPE</name>
<proteinExistence type="predicted"/>
<organism evidence="1 2">
    <name type="scientific">Dallia pectoralis</name>
    <name type="common">Alaska blackfish</name>
    <dbReference type="NCBI Taxonomy" id="75939"/>
    <lineage>
        <taxon>Eukaryota</taxon>
        <taxon>Metazoa</taxon>
        <taxon>Chordata</taxon>
        <taxon>Craniata</taxon>
        <taxon>Vertebrata</taxon>
        <taxon>Euteleostomi</taxon>
        <taxon>Actinopterygii</taxon>
        <taxon>Neopterygii</taxon>
        <taxon>Teleostei</taxon>
        <taxon>Protacanthopterygii</taxon>
        <taxon>Esociformes</taxon>
        <taxon>Umbridae</taxon>
        <taxon>Dallia</taxon>
    </lineage>
</organism>
<sequence length="183" mass="20719">MPVNLFVPEEKRIKASMAPTFYDEKPKPGDMIEIFRPGYKHWALYIGDDRVIHLAPTSEVPNAGYYSLGSVTCDRTKVKIEKIWDVAGTDEWRVNNHLDDKYKVRPIQEILRDAKGYVGTILPYCLFSQNCEHFVTELRYGKAESRQVQQAVGFGAVGLGVFAGVVAAVLFLRGSKKNKNDEY</sequence>
<accession>A0ACC2FF66</accession>
<dbReference type="Proteomes" id="UP001157502">
    <property type="component" value="Chromosome 29"/>
</dbReference>
<keyword evidence="2" id="KW-1185">Reference proteome</keyword>
<dbReference type="EMBL" id="CM055756">
    <property type="protein sequence ID" value="KAJ7989994.1"/>
    <property type="molecule type" value="Genomic_DNA"/>
</dbReference>
<evidence type="ECO:0000313" key="1">
    <source>
        <dbReference type="EMBL" id="KAJ7989994.1"/>
    </source>
</evidence>